<comment type="caution">
    <text evidence="7">The sequence shown here is derived from an EMBL/GenBank/DDBJ whole genome shotgun (WGS) entry which is preliminary data.</text>
</comment>
<dbReference type="Gene3D" id="3.60.21.10">
    <property type="match status" value="1"/>
</dbReference>
<dbReference type="PANTHER" id="PTHR11575">
    <property type="entry name" value="5'-NUCLEOTIDASE-RELATED"/>
    <property type="match status" value="1"/>
</dbReference>
<dbReference type="GO" id="GO:0000166">
    <property type="term" value="F:nucleotide binding"/>
    <property type="evidence" value="ECO:0007669"/>
    <property type="project" value="UniProtKB-KW"/>
</dbReference>
<organism evidence="7 8">
    <name type="scientific">Pythium oligandrum</name>
    <name type="common">Mycoparasitic fungus</name>
    <dbReference type="NCBI Taxonomy" id="41045"/>
    <lineage>
        <taxon>Eukaryota</taxon>
        <taxon>Sar</taxon>
        <taxon>Stramenopiles</taxon>
        <taxon>Oomycota</taxon>
        <taxon>Peronosporomycetes</taxon>
        <taxon>Pythiales</taxon>
        <taxon>Pythiaceae</taxon>
        <taxon>Pythium</taxon>
    </lineage>
</organism>
<evidence type="ECO:0000256" key="4">
    <source>
        <dbReference type="SAM" id="MobiDB-lite"/>
    </source>
</evidence>
<evidence type="ECO:0000259" key="5">
    <source>
        <dbReference type="Pfam" id="PF00149"/>
    </source>
</evidence>
<dbReference type="Proteomes" id="UP000794436">
    <property type="component" value="Unassembled WGS sequence"/>
</dbReference>
<feature type="region of interest" description="Disordered" evidence="4">
    <location>
        <begin position="1"/>
        <end position="23"/>
    </location>
</feature>
<dbReference type="SUPFAM" id="SSF55816">
    <property type="entry name" value="5'-nucleotidase (syn. UDP-sugar hydrolase), C-terminal domain"/>
    <property type="match status" value="1"/>
</dbReference>
<evidence type="ECO:0008006" key="9">
    <source>
        <dbReference type="Google" id="ProtNLM"/>
    </source>
</evidence>
<dbReference type="InterPro" id="IPR004843">
    <property type="entry name" value="Calcineurin-like_PHP"/>
</dbReference>
<dbReference type="GO" id="GO:0016787">
    <property type="term" value="F:hydrolase activity"/>
    <property type="evidence" value="ECO:0007669"/>
    <property type="project" value="UniProtKB-KW"/>
</dbReference>
<gene>
    <name evidence="7" type="ORF">Poli38472_013144</name>
</gene>
<dbReference type="PANTHER" id="PTHR11575:SF48">
    <property type="entry name" value="5'-NUCLEOTIDASE"/>
    <property type="match status" value="1"/>
</dbReference>
<evidence type="ECO:0000259" key="6">
    <source>
        <dbReference type="Pfam" id="PF02872"/>
    </source>
</evidence>
<dbReference type="Pfam" id="PF00149">
    <property type="entry name" value="Metallophos"/>
    <property type="match status" value="1"/>
</dbReference>
<dbReference type="InterPro" id="IPR006179">
    <property type="entry name" value="5_nucleotidase/apyrase"/>
</dbReference>
<protein>
    <recommendedName>
        <fullName evidence="9">5'-nucleotidase</fullName>
    </recommendedName>
</protein>
<dbReference type="AlphaFoldDB" id="A0A8K1C2N1"/>
<reference evidence="7" key="1">
    <citation type="submission" date="2019-03" db="EMBL/GenBank/DDBJ databases">
        <title>Long read genome sequence of the mycoparasitic Pythium oligandrum ATCC 38472 isolated from sugarbeet rhizosphere.</title>
        <authorList>
            <person name="Gaulin E."/>
        </authorList>
    </citation>
    <scope>NUCLEOTIDE SEQUENCE</scope>
    <source>
        <strain evidence="7">ATCC 38472_TT</strain>
    </source>
</reference>
<evidence type="ECO:0000313" key="8">
    <source>
        <dbReference type="Proteomes" id="UP000794436"/>
    </source>
</evidence>
<dbReference type="EMBL" id="SPLM01000148">
    <property type="protein sequence ID" value="TMW55253.1"/>
    <property type="molecule type" value="Genomic_DNA"/>
</dbReference>
<dbReference type="SUPFAM" id="SSF56300">
    <property type="entry name" value="Metallo-dependent phosphatases"/>
    <property type="match status" value="1"/>
</dbReference>
<dbReference type="InterPro" id="IPR008334">
    <property type="entry name" value="5'-Nucleotdase_C"/>
</dbReference>
<evidence type="ECO:0000256" key="1">
    <source>
        <dbReference type="ARBA" id="ARBA00006654"/>
    </source>
</evidence>
<dbReference type="Gene3D" id="3.90.780.10">
    <property type="entry name" value="5'-Nucleotidase, C-terminal domain"/>
    <property type="match status" value="1"/>
</dbReference>
<proteinExistence type="inferred from homology"/>
<dbReference type="GO" id="GO:0009166">
    <property type="term" value="P:nucleotide catabolic process"/>
    <property type="evidence" value="ECO:0007669"/>
    <property type="project" value="InterPro"/>
</dbReference>
<dbReference type="InterPro" id="IPR029052">
    <property type="entry name" value="Metallo-depent_PP-like"/>
</dbReference>
<keyword evidence="2" id="KW-0732">Signal</keyword>
<feature type="compositionally biased region" description="Low complexity" evidence="4">
    <location>
        <begin position="1"/>
        <end position="16"/>
    </location>
</feature>
<dbReference type="PRINTS" id="PR01607">
    <property type="entry name" value="APYRASEFAMLY"/>
</dbReference>
<keyword evidence="3" id="KW-0378">Hydrolase</keyword>
<keyword evidence="8" id="KW-1185">Reference proteome</keyword>
<dbReference type="OrthoDB" id="10252235at2759"/>
<sequence length="518" mass="56721">MTTTTTPAATTPTPAASASCDGSVTPKDQNALVVVLSVNDVYDMYPDQQGRGGMAEFATLLERERAKIPAHAKLLVTLNGDFLSGSQVAERHKGAHMIELLNHLGIEYVVLGNHEFDFGDVVLRERMAESRSKWFGSNVIETATGKLFPGVIDTEIVELTDGLKLGVFGVCTQETPNLSYPGDNIVFDDVFATSKRCVRELQDQGADFIIALTHLSIAQDKLLARKVPGIDVMLGGHDHEPFTLYEGKTLVHKSGQNAFWLARMEFHLSKSGLQPERPLAITPQWTMIANQNIPPQASTQEIVAKYMKALADAEDEADAKRVLATLALPLSTKTSQLRAGECNMGNLAADAIRSELSADFSLINGGFIRGDKEYEARTAITMGTLNHEMPFPRPGVLIRIKIKHFREAILQHFSKYPQLSGSYPHISGLRVTIDRRANPSEPTITEMVDESGAPLDMEAEVNIATTLFIAGGGDGCTAWKQGEIIHTGERIAVIVSEFLLKKRLVAYPEREGRITILE</sequence>
<evidence type="ECO:0000256" key="2">
    <source>
        <dbReference type="ARBA" id="ARBA00022729"/>
    </source>
</evidence>
<feature type="domain" description="Calcineurin-like phosphoesterase" evidence="5">
    <location>
        <begin position="37"/>
        <end position="241"/>
    </location>
</feature>
<accession>A0A8K1C2N1</accession>
<name>A0A8K1C2N1_PYTOL</name>
<evidence type="ECO:0000313" key="7">
    <source>
        <dbReference type="EMBL" id="TMW55253.1"/>
    </source>
</evidence>
<evidence type="ECO:0000256" key="3">
    <source>
        <dbReference type="RuleBase" id="RU362119"/>
    </source>
</evidence>
<dbReference type="Pfam" id="PF02872">
    <property type="entry name" value="5_nucleotid_C"/>
    <property type="match status" value="1"/>
</dbReference>
<comment type="similarity">
    <text evidence="1 3">Belongs to the 5'-nucleotidase family.</text>
</comment>
<keyword evidence="3" id="KW-0547">Nucleotide-binding</keyword>
<dbReference type="InterPro" id="IPR036907">
    <property type="entry name" value="5'-Nucleotdase_C_sf"/>
</dbReference>
<feature type="domain" description="5'-Nucleotidase C-terminal" evidence="6">
    <location>
        <begin position="335"/>
        <end position="480"/>
    </location>
</feature>